<dbReference type="Gene3D" id="3.40.630.10">
    <property type="entry name" value="Zn peptidases"/>
    <property type="match status" value="1"/>
</dbReference>
<dbReference type="Proteomes" id="UP000490386">
    <property type="component" value="Unassembled WGS sequence"/>
</dbReference>
<organism evidence="5 6">
    <name type="scientific">Pseudoclavibacter terrae</name>
    <dbReference type="NCBI Taxonomy" id="1530195"/>
    <lineage>
        <taxon>Bacteria</taxon>
        <taxon>Bacillati</taxon>
        <taxon>Actinomycetota</taxon>
        <taxon>Actinomycetes</taxon>
        <taxon>Micrococcales</taxon>
        <taxon>Microbacteriaceae</taxon>
        <taxon>Pseudoclavibacter</taxon>
    </lineage>
</organism>
<dbReference type="InterPro" id="IPR002933">
    <property type="entry name" value="Peptidase_M20"/>
</dbReference>
<keyword evidence="2" id="KW-0479">Metal-binding</keyword>
<gene>
    <name evidence="5" type="ORF">F8O03_08005</name>
</gene>
<dbReference type="PANTHER" id="PTHR43270">
    <property type="entry name" value="BETA-ALA-HIS DIPEPTIDASE"/>
    <property type="match status" value="1"/>
</dbReference>
<name>A0A7J5B2W0_9MICO</name>
<evidence type="ECO:0000259" key="4">
    <source>
        <dbReference type="Pfam" id="PF07687"/>
    </source>
</evidence>
<dbReference type="InterPro" id="IPR011650">
    <property type="entry name" value="Peptidase_M20_dimer"/>
</dbReference>
<dbReference type="GO" id="GO:0046872">
    <property type="term" value="F:metal ion binding"/>
    <property type="evidence" value="ECO:0007669"/>
    <property type="project" value="UniProtKB-KW"/>
</dbReference>
<dbReference type="RefSeq" id="WP_151423405.1">
    <property type="nucleotide sequence ID" value="NZ_WBJX01000002.1"/>
</dbReference>
<dbReference type="PANTHER" id="PTHR43270:SF12">
    <property type="entry name" value="SUCCINYL-DIAMINOPIMELATE DESUCCINYLASE"/>
    <property type="match status" value="1"/>
</dbReference>
<keyword evidence="6" id="KW-1185">Reference proteome</keyword>
<accession>A0A7J5B2W0</accession>
<sequence>MTLPEAPLDAHDQEQRLLDAVEDRFPATIARLSGLVRIPSVSWDAFDRVHVQRSAERTAELLRELELFDAVEIEGVETSDGYAGQPAVIATRQAEPGQPTVLLYAHHDVQPQGSADDWRTPPFEPTLRDGRLYGRGASDDKAGVMTHIAALEALGTATSGRPRIGLSVFIEGEEENGSRSFSDFLAKHRAALGADAIIVADSDNPSTTTPGLTVSLRGNVTMKVTVRTLGHASHSGMLGGAVPDAMLAAVRLLDTLWDADGAVAVAGLGTRSGGLAGGDEADIRRDAELLDGVTTIGRGSVHDRLWNQPAITITGIDAPSVAEASNTLLPVVSVRLSARIAPGDDAVEAYAALERHLTEHAPFGAHIEITQPDVGQPFLVDTAGPAVGLMKSAMRDGWGADPAETGIGGSIPFIAALAEVYPDAEILVTGVEDPATMAHSPNESQDLGVLRRAISAEGLFLLRFARPDTDIS</sequence>
<dbReference type="Pfam" id="PF01546">
    <property type="entry name" value="Peptidase_M20"/>
    <property type="match status" value="1"/>
</dbReference>
<dbReference type="InterPro" id="IPR051458">
    <property type="entry name" value="Cyt/Met_Dipeptidase"/>
</dbReference>
<feature type="domain" description="Peptidase M20 dimerisation" evidence="4">
    <location>
        <begin position="215"/>
        <end position="362"/>
    </location>
</feature>
<dbReference type="SUPFAM" id="SSF53187">
    <property type="entry name" value="Zn-dependent exopeptidases"/>
    <property type="match status" value="1"/>
</dbReference>
<comment type="caution">
    <text evidence="5">The sequence shown here is derived from an EMBL/GenBank/DDBJ whole genome shotgun (WGS) entry which is preliminary data.</text>
</comment>
<dbReference type="GO" id="GO:0008233">
    <property type="term" value="F:peptidase activity"/>
    <property type="evidence" value="ECO:0007669"/>
    <property type="project" value="UniProtKB-KW"/>
</dbReference>
<dbReference type="EMBL" id="WBJX01000002">
    <property type="protein sequence ID" value="KAB1638331.1"/>
    <property type="molecule type" value="Genomic_DNA"/>
</dbReference>
<evidence type="ECO:0000256" key="1">
    <source>
        <dbReference type="ARBA" id="ARBA00022670"/>
    </source>
</evidence>
<keyword evidence="1" id="KW-0645">Protease</keyword>
<keyword evidence="3" id="KW-0378">Hydrolase</keyword>
<dbReference type="AlphaFoldDB" id="A0A7J5B2W0"/>
<dbReference type="GO" id="GO:0006508">
    <property type="term" value="P:proteolysis"/>
    <property type="evidence" value="ECO:0007669"/>
    <property type="project" value="UniProtKB-KW"/>
</dbReference>
<reference evidence="5 6" key="1">
    <citation type="submission" date="2019-09" db="EMBL/GenBank/DDBJ databases">
        <title>Phylogeny of genus Pseudoclavibacter and closely related genus.</title>
        <authorList>
            <person name="Li Y."/>
        </authorList>
    </citation>
    <scope>NUCLEOTIDE SEQUENCE [LARGE SCALE GENOMIC DNA]</scope>
    <source>
        <strain evidence="5 6">THG-MD12</strain>
    </source>
</reference>
<dbReference type="Gene3D" id="3.30.70.360">
    <property type="match status" value="1"/>
</dbReference>
<evidence type="ECO:0000313" key="6">
    <source>
        <dbReference type="Proteomes" id="UP000490386"/>
    </source>
</evidence>
<proteinExistence type="predicted"/>
<evidence type="ECO:0000256" key="3">
    <source>
        <dbReference type="ARBA" id="ARBA00022801"/>
    </source>
</evidence>
<evidence type="ECO:0000256" key="2">
    <source>
        <dbReference type="ARBA" id="ARBA00022723"/>
    </source>
</evidence>
<dbReference type="Pfam" id="PF07687">
    <property type="entry name" value="M20_dimer"/>
    <property type="match status" value="1"/>
</dbReference>
<evidence type="ECO:0000313" key="5">
    <source>
        <dbReference type="EMBL" id="KAB1638331.1"/>
    </source>
</evidence>
<dbReference type="NCBIfam" id="NF005914">
    <property type="entry name" value="PRK07907.1"/>
    <property type="match status" value="1"/>
</dbReference>
<dbReference type="OrthoDB" id="9761532at2"/>
<protein>
    <submittedName>
        <fullName evidence="5">Dipeptidase</fullName>
    </submittedName>
</protein>